<evidence type="ECO:0000313" key="2">
    <source>
        <dbReference type="Proteomes" id="UP000251431"/>
    </source>
</evidence>
<reference evidence="1 2" key="1">
    <citation type="submission" date="2018-06" db="EMBL/GenBank/DDBJ databases">
        <authorList>
            <consortium name="Pathogen Informatics"/>
            <person name="Doyle S."/>
        </authorList>
    </citation>
    <scope>NUCLEOTIDE SEQUENCE [LARGE SCALE GENOMIC DNA]</scope>
    <source>
        <strain evidence="1 2">NCTC7582</strain>
    </source>
</reference>
<protein>
    <submittedName>
        <fullName evidence="1">Uncharacterized protein</fullName>
    </submittedName>
</protein>
<accession>A0A2X0XSX4</accession>
<evidence type="ECO:0000313" key="1">
    <source>
        <dbReference type="EMBL" id="SPU00713.1"/>
    </source>
</evidence>
<dbReference type="EMBL" id="UAQE01000001">
    <property type="protein sequence ID" value="SPU00713.1"/>
    <property type="molecule type" value="Genomic_DNA"/>
</dbReference>
<dbReference type="AlphaFoldDB" id="A0A2X0XSX4"/>
<name>A0A2X0XSX4_9BACI</name>
<proteinExistence type="predicted"/>
<organism evidence="1 2">
    <name type="scientific">Lysinibacillus capsici</name>
    <dbReference type="NCBI Taxonomy" id="2115968"/>
    <lineage>
        <taxon>Bacteria</taxon>
        <taxon>Bacillati</taxon>
        <taxon>Bacillota</taxon>
        <taxon>Bacilli</taxon>
        <taxon>Bacillales</taxon>
        <taxon>Bacillaceae</taxon>
        <taxon>Lysinibacillus</taxon>
    </lineage>
</organism>
<dbReference type="RefSeq" id="WP_112117868.1">
    <property type="nucleotide sequence ID" value="NZ_UAQE01000001.1"/>
</dbReference>
<sequence length="206" mass="23630">MDIKELQRIIEEVVISMMDKKHKRLLLVHSHTTISKKQVEVIQSYCHVEEWQANDTTSPTQLFYDTIVFLEVDQAFIVSSAQGLPTTPAALYLSELLVSNQTAILIPNEKLSAVVTAKEPNPYMKMLLHHIERLKEFGCDIQLFAQLIRFLKQQEEPARSTIVANYLTAEMLQSYKGQRLTLPAHTKLTALAQEMIQEKGMTIQRY</sequence>
<dbReference type="Proteomes" id="UP000251431">
    <property type="component" value="Unassembled WGS sequence"/>
</dbReference>
<gene>
    <name evidence="1" type="ORF">NCTC7582_03512</name>
</gene>